<dbReference type="Proteomes" id="UP001597417">
    <property type="component" value="Unassembled WGS sequence"/>
</dbReference>
<comment type="caution">
    <text evidence="3">The sequence shown here is derived from an EMBL/GenBank/DDBJ whole genome shotgun (WGS) entry which is preliminary data.</text>
</comment>
<keyword evidence="4" id="KW-1185">Reference proteome</keyword>
<reference evidence="4" key="1">
    <citation type="journal article" date="2019" name="Int. J. Syst. Evol. Microbiol.">
        <title>The Global Catalogue of Microorganisms (GCM) 10K type strain sequencing project: providing services to taxonomists for standard genome sequencing and annotation.</title>
        <authorList>
            <consortium name="The Broad Institute Genomics Platform"/>
            <consortium name="The Broad Institute Genome Sequencing Center for Infectious Disease"/>
            <person name="Wu L."/>
            <person name="Ma J."/>
        </authorList>
    </citation>
    <scope>NUCLEOTIDE SEQUENCE [LARGE SCALE GENOMIC DNA]</scope>
    <source>
        <strain evidence="4">CGMCC 4.7645</strain>
    </source>
</reference>
<accession>A0ABW5G8L3</accession>
<dbReference type="InterPro" id="IPR032466">
    <property type="entry name" value="Metal_Hydrolase"/>
</dbReference>
<name>A0ABW5G8L3_9PSEU</name>
<dbReference type="PANTHER" id="PTHR21240:SF30">
    <property type="entry name" value="AMIDOHYDROLASE-RELATED DOMAIN-CONTAINING PROTEIN-RELATED"/>
    <property type="match status" value="1"/>
</dbReference>
<dbReference type="SUPFAM" id="SSF51556">
    <property type="entry name" value="Metallo-dependent hydrolases"/>
    <property type="match status" value="1"/>
</dbReference>
<gene>
    <name evidence="3" type="ORF">ACFSXZ_37585</name>
</gene>
<evidence type="ECO:0000313" key="3">
    <source>
        <dbReference type="EMBL" id="MFD2422057.1"/>
    </source>
</evidence>
<dbReference type="EMBL" id="JBHUKR010000024">
    <property type="protein sequence ID" value="MFD2422057.1"/>
    <property type="molecule type" value="Genomic_DNA"/>
</dbReference>
<dbReference type="InterPro" id="IPR006680">
    <property type="entry name" value="Amidohydro-rel"/>
</dbReference>
<evidence type="ECO:0000313" key="4">
    <source>
        <dbReference type="Proteomes" id="UP001597417"/>
    </source>
</evidence>
<organism evidence="3 4">
    <name type="scientific">Amycolatopsis pigmentata</name>
    <dbReference type="NCBI Taxonomy" id="450801"/>
    <lineage>
        <taxon>Bacteria</taxon>
        <taxon>Bacillati</taxon>
        <taxon>Actinomycetota</taxon>
        <taxon>Actinomycetes</taxon>
        <taxon>Pseudonocardiales</taxon>
        <taxon>Pseudonocardiaceae</taxon>
        <taxon>Amycolatopsis</taxon>
    </lineage>
</organism>
<evidence type="ECO:0000256" key="1">
    <source>
        <dbReference type="ARBA" id="ARBA00023239"/>
    </source>
</evidence>
<protein>
    <submittedName>
        <fullName evidence="3">Amidohydrolase family protein</fullName>
    </submittedName>
</protein>
<keyword evidence="1" id="KW-0456">Lyase</keyword>
<sequence>MKLICVEEHATDPAITRASKSTMDRDAPYLRWQSSPTATAAPRDRHRPVVVEMGEAVRLSADLGDNRLRDMDAHGIDVQIVSYSSPAQFAPADEAVPLTRAANDRLAQAIAAHPDRLSGFAVLPWQAPLAAADELDRAITELGLKGVLIVGRPGETFLDDPRYEPVLRKLTDLRVPLYLHPFYPLPQVQQAYYAGLPEEVTAGFSLGGWGWHHEAGVHLLRLILSGVFERFPTLQVISGHWGEMVPFYLSRLDSVLPTSVTGLSRTITETYRGNVWVTPSGMFDAPHFRFIRDTIGIDRLLWSVDYPYLTLDGTRAFLEGLPISDEEREKITHRNAEALFRI</sequence>
<dbReference type="Pfam" id="PF04909">
    <property type="entry name" value="Amidohydro_2"/>
    <property type="match status" value="1"/>
</dbReference>
<evidence type="ECO:0000259" key="2">
    <source>
        <dbReference type="Pfam" id="PF04909"/>
    </source>
</evidence>
<feature type="domain" description="Amidohydrolase-related" evidence="2">
    <location>
        <begin position="65"/>
        <end position="342"/>
    </location>
</feature>
<dbReference type="Gene3D" id="3.20.20.140">
    <property type="entry name" value="Metal-dependent hydrolases"/>
    <property type="match status" value="1"/>
</dbReference>
<dbReference type="PANTHER" id="PTHR21240">
    <property type="entry name" value="2-AMINO-3-CARBOXYLMUCONATE-6-SEMIALDEHYDE DECARBOXYLASE"/>
    <property type="match status" value="1"/>
</dbReference>
<dbReference type="InterPro" id="IPR032465">
    <property type="entry name" value="ACMSD"/>
</dbReference>
<dbReference type="RefSeq" id="WP_378270946.1">
    <property type="nucleotide sequence ID" value="NZ_JBHUKR010000024.1"/>
</dbReference>
<proteinExistence type="predicted"/>